<evidence type="ECO:0000313" key="1">
    <source>
        <dbReference type="EMBL" id="GAL69134.1"/>
    </source>
</evidence>
<evidence type="ECO:0000313" key="2">
    <source>
        <dbReference type="Proteomes" id="UP000029641"/>
    </source>
</evidence>
<proteinExistence type="predicted"/>
<gene>
    <name evidence="1" type="ORF">JCM19301_1677</name>
</gene>
<comment type="caution">
    <text evidence="1">The sequence shown here is derived from an EMBL/GenBank/DDBJ whole genome shotgun (WGS) entry which is preliminary data.</text>
</comment>
<accession>A0A090W0Y3</accession>
<dbReference type="EMBL" id="BBNR01000043">
    <property type="protein sequence ID" value="GAL69134.1"/>
    <property type="molecule type" value="Genomic_DNA"/>
</dbReference>
<organism evidence="1 2">
    <name type="scientific">Jejuia pallidilutea</name>
    <dbReference type="NCBI Taxonomy" id="504487"/>
    <lineage>
        <taxon>Bacteria</taxon>
        <taxon>Pseudomonadati</taxon>
        <taxon>Bacteroidota</taxon>
        <taxon>Flavobacteriia</taxon>
        <taxon>Flavobacteriales</taxon>
        <taxon>Flavobacteriaceae</taxon>
        <taxon>Jejuia</taxon>
    </lineage>
</organism>
<protein>
    <submittedName>
        <fullName evidence="1">Uncharacterized protein</fullName>
    </submittedName>
</protein>
<reference evidence="1 2" key="1">
    <citation type="journal article" date="2014" name="Genome Announc.">
        <title>Draft Genome Sequence of Marine Flavobacterium Jejuia pallidilutea Strain 11shimoA1 and Pigmentation Mutants.</title>
        <authorList>
            <person name="Takatani N."/>
            <person name="Nakanishi M."/>
            <person name="Meirelles P."/>
            <person name="Mino S."/>
            <person name="Suda W."/>
            <person name="Oshima K."/>
            <person name="Hattori M."/>
            <person name="Ohkuma M."/>
            <person name="Hosokawa M."/>
            <person name="Miyashita K."/>
            <person name="Thompson F.L."/>
            <person name="Niwa A."/>
            <person name="Sawabe T."/>
            <person name="Sawabe T."/>
        </authorList>
    </citation>
    <scope>NUCLEOTIDE SEQUENCE [LARGE SCALE GENOMIC DNA]</scope>
    <source>
        <strain evidence="1 2">JCM 19301</strain>
    </source>
</reference>
<dbReference type="Proteomes" id="UP000029641">
    <property type="component" value="Unassembled WGS sequence"/>
</dbReference>
<dbReference type="AlphaFoldDB" id="A0A090W0Y3"/>
<dbReference type="RefSeq" id="WP_042247125.1">
    <property type="nucleotide sequence ID" value="NZ_BBNR01000043.1"/>
</dbReference>
<sequence>MKNYYIINKKATLKNKLSLLIFLVTLFSVYINGAVYAQNFENVTITGVISGAGSEDAVFIATSPTIPSLARIRVQKLSGVGTVEINQNGDNFEYWHRTGFSSGH</sequence>
<name>A0A090W0Y3_9FLAO</name>